<evidence type="ECO:0000313" key="12">
    <source>
        <dbReference type="Proteomes" id="UP000319383"/>
    </source>
</evidence>
<name>A0A517ZIN2_9PLAN</name>
<dbReference type="PANTHER" id="PTHR30372">
    <property type="entry name" value="LIPID-A-DISACCHARIDE SYNTHASE"/>
    <property type="match status" value="1"/>
</dbReference>
<dbReference type="SUPFAM" id="SSF53756">
    <property type="entry name" value="UDP-Glycosyltransferase/glycogen phosphorylase"/>
    <property type="match status" value="1"/>
</dbReference>
<evidence type="ECO:0000256" key="5">
    <source>
        <dbReference type="ARBA" id="ARBA00022556"/>
    </source>
</evidence>
<keyword evidence="8" id="KW-0443">Lipid metabolism</keyword>
<evidence type="ECO:0000256" key="7">
    <source>
        <dbReference type="ARBA" id="ARBA00022679"/>
    </source>
</evidence>
<keyword evidence="6 11" id="KW-0328">Glycosyltransferase</keyword>
<gene>
    <name evidence="11" type="ORF">Mal52_07830</name>
</gene>
<comment type="catalytic activity">
    <reaction evidence="9">
        <text>a lipid X + a UDP-2-N,3-O-bis[(3R)-3-hydroxyacyl]-alpha-D-glucosamine = a lipid A disaccharide + UDP + H(+)</text>
        <dbReference type="Rhea" id="RHEA:67828"/>
        <dbReference type="ChEBI" id="CHEBI:15378"/>
        <dbReference type="ChEBI" id="CHEBI:58223"/>
        <dbReference type="ChEBI" id="CHEBI:137748"/>
        <dbReference type="ChEBI" id="CHEBI:176338"/>
        <dbReference type="ChEBI" id="CHEBI:176343"/>
        <dbReference type="EC" id="2.4.1.182"/>
    </reaction>
</comment>
<dbReference type="KEGG" id="sdyn:Mal52_07830"/>
<dbReference type="EMBL" id="CP036276">
    <property type="protein sequence ID" value="QDU42327.1"/>
    <property type="molecule type" value="Genomic_DNA"/>
</dbReference>
<dbReference type="GO" id="GO:0005543">
    <property type="term" value="F:phospholipid binding"/>
    <property type="evidence" value="ECO:0007669"/>
    <property type="project" value="TreeGrafter"/>
</dbReference>
<dbReference type="PANTHER" id="PTHR30372:SF4">
    <property type="entry name" value="LIPID-A-DISACCHARIDE SYNTHASE, MITOCHONDRIAL-RELATED"/>
    <property type="match status" value="1"/>
</dbReference>
<evidence type="ECO:0000256" key="3">
    <source>
        <dbReference type="ARBA" id="ARBA00020902"/>
    </source>
</evidence>
<evidence type="ECO:0000256" key="1">
    <source>
        <dbReference type="ARBA" id="ARBA00002056"/>
    </source>
</evidence>
<keyword evidence="12" id="KW-1185">Reference proteome</keyword>
<keyword evidence="4" id="KW-0444">Lipid biosynthesis</keyword>
<dbReference type="RefSeq" id="WP_145374391.1">
    <property type="nucleotide sequence ID" value="NZ_CP036276.1"/>
</dbReference>
<protein>
    <recommendedName>
        <fullName evidence="3 10">Lipid-A-disaccharide synthase</fullName>
        <ecNumber evidence="2 10">2.4.1.182</ecNumber>
    </recommendedName>
</protein>
<keyword evidence="7 11" id="KW-0808">Transferase</keyword>
<accession>A0A517ZIN2</accession>
<dbReference type="NCBIfam" id="TIGR00215">
    <property type="entry name" value="lpxB"/>
    <property type="match status" value="1"/>
</dbReference>
<evidence type="ECO:0000256" key="6">
    <source>
        <dbReference type="ARBA" id="ARBA00022676"/>
    </source>
</evidence>
<dbReference type="Pfam" id="PF02684">
    <property type="entry name" value="LpxB"/>
    <property type="match status" value="1"/>
</dbReference>
<dbReference type="AlphaFoldDB" id="A0A517ZIN2"/>
<evidence type="ECO:0000256" key="9">
    <source>
        <dbReference type="ARBA" id="ARBA00048975"/>
    </source>
</evidence>
<dbReference type="InterPro" id="IPR003835">
    <property type="entry name" value="Glyco_trans_19"/>
</dbReference>
<dbReference type="Proteomes" id="UP000319383">
    <property type="component" value="Chromosome"/>
</dbReference>
<keyword evidence="5" id="KW-0441">Lipid A biosynthesis</keyword>
<dbReference type="GO" id="GO:0008915">
    <property type="term" value="F:lipid-A-disaccharide synthase activity"/>
    <property type="evidence" value="ECO:0007669"/>
    <property type="project" value="UniProtKB-UniRule"/>
</dbReference>
<comment type="function">
    <text evidence="1">Condensation of UDP-2,3-diacylglucosamine and 2,3-diacylglucosamine-1-phosphate to form lipid A disaccharide, a precursor of lipid A, a phosphorylated glycolipid that anchors the lipopolysaccharide to the outer membrane of the cell.</text>
</comment>
<reference evidence="11 12" key="1">
    <citation type="submission" date="2019-02" db="EMBL/GenBank/DDBJ databases">
        <title>Deep-cultivation of Planctomycetes and their phenomic and genomic characterization uncovers novel biology.</title>
        <authorList>
            <person name="Wiegand S."/>
            <person name="Jogler M."/>
            <person name="Boedeker C."/>
            <person name="Pinto D."/>
            <person name="Vollmers J."/>
            <person name="Rivas-Marin E."/>
            <person name="Kohn T."/>
            <person name="Peeters S.H."/>
            <person name="Heuer A."/>
            <person name="Rast P."/>
            <person name="Oberbeckmann S."/>
            <person name="Bunk B."/>
            <person name="Jeske O."/>
            <person name="Meyerdierks A."/>
            <person name="Storesund J.E."/>
            <person name="Kallscheuer N."/>
            <person name="Luecker S."/>
            <person name="Lage O.M."/>
            <person name="Pohl T."/>
            <person name="Merkel B.J."/>
            <person name="Hornburger P."/>
            <person name="Mueller R.-W."/>
            <person name="Bruemmer F."/>
            <person name="Labrenz M."/>
            <person name="Spormann A.M."/>
            <person name="Op den Camp H."/>
            <person name="Overmann J."/>
            <person name="Amann R."/>
            <person name="Jetten M.S.M."/>
            <person name="Mascher T."/>
            <person name="Medema M.H."/>
            <person name="Devos D.P."/>
            <person name="Kaster A.-K."/>
            <person name="Ovreas L."/>
            <person name="Rohde M."/>
            <person name="Galperin M.Y."/>
            <person name="Jogler C."/>
        </authorList>
    </citation>
    <scope>NUCLEOTIDE SEQUENCE [LARGE SCALE GENOMIC DNA]</scope>
    <source>
        <strain evidence="11 12">Mal52</strain>
    </source>
</reference>
<proteinExistence type="predicted"/>
<dbReference type="EC" id="2.4.1.182" evidence="2 10"/>
<sequence length="392" mass="44356">MHIFFSVGEPSGDAHAAKLIEEIRRRDPQSRFSGYGGPQMADAGCELQFELTTMAVMGIVAVLPLLLKFYRLVKQAEVLLKEQRPDLVVLVDFPGFNWWIARKAKRLGIPVAFYMPPQLWAWASWRIHRVRKFVDYVLSPLEFETRWYCDQGVDAECVGHPFFDEVAQHKLNADFMHEQTERGGTVIGVLPGSRNQEVQRNWPIQLATIRRVHQRCPTTRFLVACYSQQHVEWCRELLTDESEDLPIELCVQRTPEVIEAADACLMVSGSVSLEVLARQTPAVVIYVMSKTLHRLGSPFIRCAYITLANLIAGREVMPEFVVLGDPQADIERMAGILEQWVHNPDSRLQRKEELATIAAAAAQPGATARATDAIFRRFSAIENSKSAERRAA</sequence>
<dbReference type="GO" id="GO:0016020">
    <property type="term" value="C:membrane"/>
    <property type="evidence" value="ECO:0007669"/>
    <property type="project" value="GOC"/>
</dbReference>
<dbReference type="GO" id="GO:0009245">
    <property type="term" value="P:lipid A biosynthetic process"/>
    <property type="evidence" value="ECO:0007669"/>
    <property type="project" value="UniProtKB-UniRule"/>
</dbReference>
<evidence type="ECO:0000256" key="8">
    <source>
        <dbReference type="ARBA" id="ARBA00023098"/>
    </source>
</evidence>
<evidence type="ECO:0000313" key="11">
    <source>
        <dbReference type="EMBL" id="QDU42327.1"/>
    </source>
</evidence>
<evidence type="ECO:0000256" key="2">
    <source>
        <dbReference type="ARBA" id="ARBA00012687"/>
    </source>
</evidence>
<organism evidence="11 12">
    <name type="scientific">Symmachiella dynata</name>
    <dbReference type="NCBI Taxonomy" id="2527995"/>
    <lineage>
        <taxon>Bacteria</taxon>
        <taxon>Pseudomonadati</taxon>
        <taxon>Planctomycetota</taxon>
        <taxon>Planctomycetia</taxon>
        <taxon>Planctomycetales</taxon>
        <taxon>Planctomycetaceae</taxon>
        <taxon>Symmachiella</taxon>
    </lineage>
</organism>
<evidence type="ECO:0000256" key="4">
    <source>
        <dbReference type="ARBA" id="ARBA00022516"/>
    </source>
</evidence>
<evidence type="ECO:0000256" key="10">
    <source>
        <dbReference type="NCBIfam" id="TIGR00215"/>
    </source>
</evidence>